<name>F0UKQ9_AJEC8</name>
<feature type="transmembrane region" description="Helical" evidence="1">
    <location>
        <begin position="166"/>
        <end position="184"/>
    </location>
</feature>
<feature type="transmembrane region" description="Helical" evidence="1">
    <location>
        <begin position="204"/>
        <end position="227"/>
    </location>
</feature>
<dbReference type="VEuPathDB" id="FungiDB:I7I53_04914"/>
<dbReference type="Proteomes" id="UP000008142">
    <property type="component" value="Unassembled WGS sequence"/>
</dbReference>
<accession>F0UKQ9</accession>
<dbReference type="OrthoDB" id="10343992at2759"/>
<keyword evidence="1" id="KW-0472">Membrane</keyword>
<keyword evidence="1" id="KW-1133">Transmembrane helix</keyword>
<gene>
    <name evidence="2" type="ORF">HCEG_05228</name>
</gene>
<keyword evidence="1" id="KW-0812">Transmembrane</keyword>
<organism evidence="3">
    <name type="scientific">Ajellomyces capsulatus (strain H88)</name>
    <name type="common">Darling's disease fungus</name>
    <name type="synonym">Histoplasma capsulatum</name>
    <dbReference type="NCBI Taxonomy" id="544711"/>
    <lineage>
        <taxon>Eukaryota</taxon>
        <taxon>Fungi</taxon>
        <taxon>Dikarya</taxon>
        <taxon>Ascomycota</taxon>
        <taxon>Pezizomycotina</taxon>
        <taxon>Eurotiomycetes</taxon>
        <taxon>Eurotiomycetidae</taxon>
        <taxon>Onygenales</taxon>
        <taxon>Ajellomycetaceae</taxon>
        <taxon>Histoplasma</taxon>
    </lineage>
</organism>
<dbReference type="AlphaFoldDB" id="F0UKQ9"/>
<evidence type="ECO:0000256" key="1">
    <source>
        <dbReference type="SAM" id="Phobius"/>
    </source>
</evidence>
<protein>
    <submittedName>
        <fullName evidence="2">Predicted protein</fullName>
    </submittedName>
</protein>
<evidence type="ECO:0000313" key="2">
    <source>
        <dbReference type="EMBL" id="EGC46013.1"/>
    </source>
</evidence>
<dbReference type="EMBL" id="DS990639">
    <property type="protein sequence ID" value="EGC46013.1"/>
    <property type="molecule type" value="Genomic_DNA"/>
</dbReference>
<feature type="transmembrane region" description="Helical" evidence="1">
    <location>
        <begin position="16"/>
        <end position="36"/>
    </location>
</feature>
<reference evidence="3" key="1">
    <citation type="submission" date="2008-07" db="EMBL/GenBank/DDBJ databases">
        <title>Annotation of Ajellomyces capsulatus strain H88.</title>
        <authorList>
            <person name="Champion M."/>
            <person name="Cuomo C."/>
            <person name="Ma L.-J."/>
            <person name="Henn M.R."/>
            <person name="Sil A."/>
            <person name="Goldman B."/>
            <person name="Young S.K."/>
            <person name="Kodira C.D."/>
            <person name="Zeng Q."/>
            <person name="Koehrsen M."/>
            <person name="Alvarado L."/>
            <person name="Berlin A."/>
            <person name="Borenstein D."/>
            <person name="Chen Z."/>
            <person name="Engels R."/>
            <person name="Freedman E."/>
            <person name="Gellesch M."/>
            <person name="Goldberg J."/>
            <person name="Griggs A."/>
            <person name="Gujja S."/>
            <person name="Heiman D."/>
            <person name="Hepburn T."/>
            <person name="Howarth C."/>
            <person name="Jen D."/>
            <person name="Larson L."/>
            <person name="Lewis B."/>
            <person name="Mehta T."/>
            <person name="Park D."/>
            <person name="Pearson M."/>
            <person name="Roberts A."/>
            <person name="Saif S."/>
            <person name="Shea T."/>
            <person name="Shenoy N."/>
            <person name="Sisk P."/>
            <person name="Stolte C."/>
            <person name="Sykes S."/>
            <person name="Walk T."/>
            <person name="White J."/>
            <person name="Yandava C."/>
            <person name="Klein B."/>
            <person name="McEwen J.G."/>
            <person name="Puccia R."/>
            <person name="Goldman G.H."/>
            <person name="Felipe M.S."/>
            <person name="Nino-Vega G."/>
            <person name="San-Blas G."/>
            <person name="Taylor J."/>
            <person name="Mendoza L."/>
            <person name="Galagan J."/>
            <person name="Nusbaum C."/>
            <person name="Birren B."/>
        </authorList>
    </citation>
    <scope>NUCLEOTIDE SEQUENCE [LARGE SCALE GENOMIC DNA]</scope>
    <source>
        <strain evidence="3">H88</strain>
    </source>
</reference>
<sequence>MYDSVLHVREDKNCPFLVYLSTAFAAFSLCASPTFAKMERRLTIRNTFPADRLSVNDSSFAWPSSLKFALQFFSRNSVLPNHEARSHGLPANSTFCVFGQSESTLQSFNSYGDVLVSGICLVITHVYVSSFYTTRGHQVPVNQPACGVFRSVIHVHSLTRVYRVHILKGLAFFALCMFIIVLPTRVEHPHPTPYHSYHQPLILIYPYSFGYGYTLLAVVYALECFLFNQVAWHLFAPFSVFFVQEVTRVDSTTPQHFKRRCSLILLIVLRCVFYYLQNIGRSVPGGGGSSPFSVALAPVVQQEWGATLRDQICIRPQIFYFFNELDIPRP</sequence>
<proteinExistence type="predicted"/>
<dbReference type="HOGENOM" id="CLU_841892_0_0_1"/>
<evidence type="ECO:0000313" key="3">
    <source>
        <dbReference type="Proteomes" id="UP000008142"/>
    </source>
</evidence>